<gene>
    <name evidence="1" type="ORF">PV328_012335</name>
</gene>
<dbReference type="Proteomes" id="UP001168990">
    <property type="component" value="Unassembled WGS sequence"/>
</dbReference>
<comment type="caution">
    <text evidence="1">The sequence shown here is derived from an EMBL/GenBank/DDBJ whole genome shotgun (WGS) entry which is preliminary data.</text>
</comment>
<evidence type="ECO:0000313" key="1">
    <source>
        <dbReference type="EMBL" id="KAK0169211.1"/>
    </source>
</evidence>
<sequence>DDNIISSGGNENDIPEEMEISTSNVTFDDIKKIHEKLGKRYYTLYIMETMPRFIPKEFVKQYDKCYLEFSKIEDQKPYLNAYFKWMNYGFVKDKNFTPTQYIIMLLHCLRSICSNKWNEEFDYLVANLPVYGIIILAQAALLINQHPKTTWFYKLNFDTMTGLDNFKTPYTLFRKQVYHKTNIQHSTVYELVKCLKNLILKIDESWKKTFKEYYENYLAGEHVEQPDLHGVITSLTNKNLRDANVDMFKLHDKLNNIFHNFFMPHYKSTHENINNPDDEPIELTEIRLLPTSWSN</sequence>
<keyword evidence="2" id="KW-1185">Reference proteome</keyword>
<dbReference type="AlphaFoldDB" id="A0AA39KPX3"/>
<name>A0AA39KPX3_9HYME</name>
<reference evidence="1" key="1">
    <citation type="journal article" date="2023" name="bioRxiv">
        <title>Scaffold-level genome assemblies of two parasitoid biocontrol wasps reveal the parthenogenesis mechanism and an associated novel virus.</title>
        <authorList>
            <person name="Inwood S."/>
            <person name="Skelly J."/>
            <person name="Guhlin J."/>
            <person name="Harrop T."/>
            <person name="Goldson S."/>
            <person name="Dearden P."/>
        </authorList>
    </citation>
    <scope>NUCLEOTIDE SEQUENCE</scope>
    <source>
        <strain evidence="1">Irish</strain>
        <tissue evidence="1">Whole body</tissue>
    </source>
</reference>
<accession>A0AA39KPX3</accession>
<protein>
    <submittedName>
        <fullName evidence="1">Uncharacterized protein</fullName>
    </submittedName>
</protein>
<feature type="non-terminal residue" evidence="1">
    <location>
        <position position="1"/>
    </location>
</feature>
<dbReference type="EMBL" id="JAQQBS010000970">
    <property type="protein sequence ID" value="KAK0169211.1"/>
    <property type="molecule type" value="Genomic_DNA"/>
</dbReference>
<organism evidence="1 2">
    <name type="scientific">Microctonus aethiopoides</name>
    <dbReference type="NCBI Taxonomy" id="144406"/>
    <lineage>
        <taxon>Eukaryota</taxon>
        <taxon>Metazoa</taxon>
        <taxon>Ecdysozoa</taxon>
        <taxon>Arthropoda</taxon>
        <taxon>Hexapoda</taxon>
        <taxon>Insecta</taxon>
        <taxon>Pterygota</taxon>
        <taxon>Neoptera</taxon>
        <taxon>Endopterygota</taxon>
        <taxon>Hymenoptera</taxon>
        <taxon>Apocrita</taxon>
        <taxon>Ichneumonoidea</taxon>
        <taxon>Braconidae</taxon>
        <taxon>Euphorinae</taxon>
        <taxon>Microctonus</taxon>
    </lineage>
</organism>
<reference evidence="1" key="2">
    <citation type="submission" date="2023-03" db="EMBL/GenBank/DDBJ databases">
        <authorList>
            <person name="Inwood S.N."/>
            <person name="Skelly J.G."/>
            <person name="Guhlin J."/>
            <person name="Harrop T.W.R."/>
            <person name="Goldson S.G."/>
            <person name="Dearden P.K."/>
        </authorList>
    </citation>
    <scope>NUCLEOTIDE SEQUENCE</scope>
    <source>
        <strain evidence="1">Irish</strain>
        <tissue evidence="1">Whole body</tissue>
    </source>
</reference>
<evidence type="ECO:0000313" key="2">
    <source>
        <dbReference type="Proteomes" id="UP001168990"/>
    </source>
</evidence>
<proteinExistence type="predicted"/>